<protein>
    <submittedName>
        <fullName evidence="5">Pseudouridine synthase-like protein TruD/Pus7</fullName>
    </submittedName>
</protein>
<feature type="region of interest" description="Disordered" evidence="3">
    <location>
        <begin position="108"/>
        <end position="135"/>
    </location>
</feature>
<dbReference type="GO" id="GO:0003723">
    <property type="term" value="F:RNA binding"/>
    <property type="evidence" value="ECO:0007669"/>
    <property type="project" value="InterPro"/>
</dbReference>
<dbReference type="OrthoDB" id="447290at2759"/>
<dbReference type="InterPro" id="IPR020103">
    <property type="entry name" value="PsdUridine_synth_cat_dom_sf"/>
</dbReference>
<reference evidence="5 6" key="1">
    <citation type="journal article" date="2018" name="Front. Microbiol.">
        <title>Genome-Wide Analysis of Corynespora cassiicola Leaf Fall Disease Putative Effectors.</title>
        <authorList>
            <person name="Lopez D."/>
            <person name="Ribeiro S."/>
            <person name="Label P."/>
            <person name="Fumanal B."/>
            <person name="Venisse J.S."/>
            <person name="Kohler A."/>
            <person name="de Oliveira R.R."/>
            <person name="Labutti K."/>
            <person name="Lipzen A."/>
            <person name="Lail K."/>
            <person name="Bauer D."/>
            <person name="Ohm R.A."/>
            <person name="Barry K.W."/>
            <person name="Spatafora J."/>
            <person name="Grigoriev I.V."/>
            <person name="Martin F.M."/>
            <person name="Pujade-Renaud V."/>
        </authorList>
    </citation>
    <scope>NUCLEOTIDE SEQUENCE [LARGE SCALE GENOMIC DNA]</scope>
    <source>
        <strain evidence="5 6">Philippines</strain>
    </source>
</reference>
<dbReference type="AlphaFoldDB" id="A0A2T2PA80"/>
<dbReference type="EMBL" id="KZ678128">
    <property type="protein sequence ID" value="PSN74564.1"/>
    <property type="molecule type" value="Genomic_DNA"/>
</dbReference>
<dbReference type="Pfam" id="PF23943">
    <property type="entry name" value="PUS7L_N"/>
    <property type="match status" value="1"/>
</dbReference>
<dbReference type="GO" id="GO:0001522">
    <property type="term" value="P:pseudouridine synthesis"/>
    <property type="evidence" value="ECO:0007669"/>
    <property type="project" value="InterPro"/>
</dbReference>
<sequence length="828" mass="91520">MSAPSDPDARPSKRARLSPSTEPSSATATQATTPAASQAPAASSAPTPTTADDDLERESRAGITEYVSPNNRGFSGVLKKRYVDFLVNEIGKDGVVVHLKDTSVKHKEKAAGIGAENGKNAGQAKSGNFGDAKPKDTQQEKFTLKFEDEGDAVETAAKPEQKKPAPSFKLIEEPEPDAEMKDADVKPAETAAAKEEAKEGGEDQISTEDLATLHSIFGQQATSELLKLVRQIRKRVDMKAKNFNAVIAPPIADKDTRTQAHQCLRRIFPNMLESSMEPDQSIRIKALPPQERGSGNRRGQNGRGGRDGADPDPQRQRGTLAWEERGGEYLHFTMYKENKDTMEVIGFLGSKLKTGTKPFSFAGTKDRRACTVQRVCIKRQTAEKMSGLNKVLFNAALGDFEYKRRDLNLGDLLGNEFVITLRDAHFEGEEGLDHAQRVQLANEIVAKSINDFSENGFINYYGLQRFGSFSASTDRVGLRMLQGDFKGAVDDLLAYTDIALEAADKNEDNVLVSKDDKLRAKGLHIWRTTGKGQAALDKIPKKFSAERNIIQHLSSKNSRSGLYDRKNDYQGALGCVPRALRLMYVHAYQSLVWNMAAGHRWSMYGDKVVVGDLVLVNEHKDKVAGPEAIKREGVDENGEMVINPVGEDSAIKDEEMFERARPLTEEEARSGQYSISDVVLPQPGFDVEYPKNATGAFYQTFMASERGGGLDPYNMRRPWKEVSLSGGYRKFLSKPLKPMEYEIKEYERDDEPLVETDLQRLEKEKGCKVNGDADRPPMAPTEGQEGKKIAVVLKMQLASSQYATIALRELMKAGGVKAFKPEYFSGAR</sequence>
<feature type="region of interest" description="Disordered" evidence="3">
    <location>
        <begin position="155"/>
        <end position="187"/>
    </location>
</feature>
<evidence type="ECO:0000256" key="1">
    <source>
        <dbReference type="ARBA" id="ARBA00007953"/>
    </source>
</evidence>
<feature type="compositionally biased region" description="Basic and acidic residues" evidence="3">
    <location>
        <begin position="304"/>
        <end position="315"/>
    </location>
</feature>
<dbReference type="InterPro" id="IPR011760">
    <property type="entry name" value="PsdUridine_synth_TruD_insert"/>
</dbReference>
<evidence type="ECO:0000313" key="6">
    <source>
        <dbReference type="Proteomes" id="UP000240883"/>
    </source>
</evidence>
<keyword evidence="2" id="KW-0413">Isomerase</keyword>
<dbReference type="STRING" id="1448308.A0A2T2PA80"/>
<comment type="similarity">
    <text evidence="1">Belongs to the pseudouridine synthase TruD family.</text>
</comment>
<name>A0A2T2PA80_CORCC</name>
<dbReference type="GO" id="GO:0005634">
    <property type="term" value="C:nucleus"/>
    <property type="evidence" value="ECO:0007669"/>
    <property type="project" value="TreeGrafter"/>
</dbReference>
<dbReference type="NCBIfam" id="TIGR00094">
    <property type="entry name" value="tRNA_TruD_broad"/>
    <property type="match status" value="1"/>
</dbReference>
<dbReference type="Gene3D" id="3.30.2350.20">
    <property type="entry name" value="TruD, catalytic domain"/>
    <property type="match status" value="2"/>
</dbReference>
<gene>
    <name evidence="5" type="ORF">BS50DRAFT_567377</name>
</gene>
<dbReference type="GO" id="GO:0009982">
    <property type="term" value="F:pseudouridine synthase activity"/>
    <property type="evidence" value="ECO:0007669"/>
    <property type="project" value="InterPro"/>
</dbReference>
<feature type="region of interest" description="Disordered" evidence="3">
    <location>
        <begin position="1"/>
        <end position="74"/>
    </location>
</feature>
<dbReference type="InterPro" id="IPR056963">
    <property type="entry name" value="PUS7L_N"/>
</dbReference>
<evidence type="ECO:0000256" key="3">
    <source>
        <dbReference type="SAM" id="MobiDB-lite"/>
    </source>
</evidence>
<evidence type="ECO:0000313" key="5">
    <source>
        <dbReference type="EMBL" id="PSN74564.1"/>
    </source>
</evidence>
<feature type="domain" description="TRUD" evidence="4">
    <location>
        <begin position="456"/>
        <end position="734"/>
    </location>
</feature>
<dbReference type="PROSITE" id="PS50984">
    <property type="entry name" value="TRUD"/>
    <property type="match status" value="1"/>
</dbReference>
<dbReference type="CDD" id="cd02576">
    <property type="entry name" value="PseudoU_synth_ScPUS7"/>
    <property type="match status" value="1"/>
</dbReference>
<feature type="region of interest" description="Disordered" evidence="3">
    <location>
        <begin position="285"/>
        <end position="320"/>
    </location>
</feature>
<dbReference type="InterPro" id="IPR001656">
    <property type="entry name" value="PsdUridine_synth_TruD"/>
</dbReference>
<dbReference type="SUPFAM" id="SSF55120">
    <property type="entry name" value="Pseudouridine synthase"/>
    <property type="match status" value="1"/>
</dbReference>
<organism evidence="5 6">
    <name type="scientific">Corynespora cassiicola Philippines</name>
    <dbReference type="NCBI Taxonomy" id="1448308"/>
    <lineage>
        <taxon>Eukaryota</taxon>
        <taxon>Fungi</taxon>
        <taxon>Dikarya</taxon>
        <taxon>Ascomycota</taxon>
        <taxon>Pezizomycotina</taxon>
        <taxon>Dothideomycetes</taxon>
        <taxon>Pleosporomycetidae</taxon>
        <taxon>Pleosporales</taxon>
        <taxon>Corynesporascaceae</taxon>
        <taxon>Corynespora</taxon>
    </lineage>
</organism>
<dbReference type="PANTHER" id="PTHR13326:SF21">
    <property type="entry name" value="PSEUDOURIDYLATE SYNTHASE PUS7L"/>
    <property type="match status" value="1"/>
</dbReference>
<feature type="compositionally biased region" description="Low complexity" evidence="3">
    <location>
        <begin position="18"/>
        <end position="50"/>
    </location>
</feature>
<dbReference type="PIRSF" id="PIRSF037016">
    <property type="entry name" value="Pseudouridin_synth_euk_prd"/>
    <property type="match status" value="1"/>
</dbReference>
<dbReference type="PANTHER" id="PTHR13326">
    <property type="entry name" value="TRNA PSEUDOURIDINE SYNTHASE D"/>
    <property type="match status" value="1"/>
</dbReference>
<dbReference type="InterPro" id="IPR042214">
    <property type="entry name" value="TruD_catalytic"/>
</dbReference>
<feature type="compositionally biased region" description="Basic and acidic residues" evidence="3">
    <location>
        <begin position="178"/>
        <end position="187"/>
    </location>
</feature>
<keyword evidence="6" id="KW-1185">Reference proteome</keyword>
<accession>A0A2T2PA80</accession>
<proteinExistence type="inferred from homology"/>
<evidence type="ECO:0000259" key="4">
    <source>
        <dbReference type="PROSITE" id="PS50984"/>
    </source>
</evidence>
<dbReference type="Proteomes" id="UP000240883">
    <property type="component" value="Unassembled WGS sequence"/>
</dbReference>
<dbReference type="Pfam" id="PF01142">
    <property type="entry name" value="TruD"/>
    <property type="match status" value="1"/>
</dbReference>
<evidence type="ECO:0000256" key="2">
    <source>
        <dbReference type="ARBA" id="ARBA00023235"/>
    </source>
</evidence>